<dbReference type="EMBL" id="JAJJHW010000681">
    <property type="protein sequence ID" value="KAH8384659.1"/>
    <property type="molecule type" value="Genomic_DNA"/>
</dbReference>
<feature type="region of interest" description="Disordered" evidence="1">
    <location>
        <begin position="56"/>
        <end position="123"/>
    </location>
</feature>
<feature type="compositionally biased region" description="Low complexity" evidence="1">
    <location>
        <begin position="1"/>
        <end position="19"/>
    </location>
</feature>
<feature type="compositionally biased region" description="Low complexity" evidence="1">
    <location>
        <begin position="75"/>
        <end position="96"/>
    </location>
</feature>
<name>A0AAD4KAN8_9MUSC</name>
<feature type="region of interest" description="Disordered" evidence="1">
    <location>
        <begin position="1"/>
        <end position="22"/>
    </location>
</feature>
<keyword evidence="3" id="KW-1185">Reference proteome</keyword>
<organism evidence="2 3">
    <name type="scientific">Drosophila rubida</name>
    <dbReference type="NCBI Taxonomy" id="30044"/>
    <lineage>
        <taxon>Eukaryota</taxon>
        <taxon>Metazoa</taxon>
        <taxon>Ecdysozoa</taxon>
        <taxon>Arthropoda</taxon>
        <taxon>Hexapoda</taxon>
        <taxon>Insecta</taxon>
        <taxon>Pterygota</taxon>
        <taxon>Neoptera</taxon>
        <taxon>Endopterygota</taxon>
        <taxon>Diptera</taxon>
        <taxon>Brachycera</taxon>
        <taxon>Muscomorpha</taxon>
        <taxon>Ephydroidea</taxon>
        <taxon>Drosophilidae</taxon>
        <taxon>Drosophila</taxon>
    </lineage>
</organism>
<comment type="caution">
    <text evidence="2">The sequence shown here is derived from an EMBL/GenBank/DDBJ whole genome shotgun (WGS) entry which is preliminary data.</text>
</comment>
<protein>
    <submittedName>
        <fullName evidence="2">Uncharacterized protein</fullName>
    </submittedName>
</protein>
<evidence type="ECO:0000313" key="2">
    <source>
        <dbReference type="EMBL" id="KAH8384659.1"/>
    </source>
</evidence>
<reference evidence="2" key="1">
    <citation type="journal article" date="2021" name="Mol. Ecol. Resour.">
        <title>Phylogenomic analyses of the genus Drosophila reveals genomic signals of climate adaptation.</title>
        <authorList>
            <person name="Li F."/>
            <person name="Rane R.V."/>
            <person name="Luria V."/>
            <person name="Xiong Z."/>
            <person name="Chen J."/>
            <person name="Li Z."/>
            <person name="Catullo R.A."/>
            <person name="Griffin P.C."/>
            <person name="Schiffer M."/>
            <person name="Pearce S."/>
            <person name="Lee S.F."/>
            <person name="McElroy K."/>
            <person name="Stocker A."/>
            <person name="Shirriffs J."/>
            <person name="Cockerell F."/>
            <person name="Coppin C."/>
            <person name="Sgro C.M."/>
            <person name="Karger A."/>
            <person name="Cain J.W."/>
            <person name="Weber J.A."/>
            <person name="Santpere G."/>
            <person name="Kirschner M.W."/>
            <person name="Hoffmann A.A."/>
            <person name="Oakeshott J.G."/>
            <person name="Zhang G."/>
        </authorList>
    </citation>
    <scope>NUCLEOTIDE SEQUENCE</scope>
    <source>
        <strain evidence="2">BGI-SZ-2011g</strain>
    </source>
</reference>
<evidence type="ECO:0000256" key="1">
    <source>
        <dbReference type="SAM" id="MobiDB-lite"/>
    </source>
</evidence>
<accession>A0AAD4KAN8</accession>
<proteinExistence type="predicted"/>
<evidence type="ECO:0000313" key="3">
    <source>
        <dbReference type="Proteomes" id="UP001200034"/>
    </source>
</evidence>
<gene>
    <name evidence="2" type="ORF">KR093_004309</name>
</gene>
<sequence>MGEDAAAATTAAEAPKTTTSGALGAFQANAWLTAAAVAAYSTRALWLKMRNLMAVGKSTSSAHDDGDGEPEEHLQQQQQQQQQEQHQQQKQRQLQEPAGIKYDFEEPEPPGLIQTPAVSLCPI</sequence>
<dbReference type="Proteomes" id="UP001200034">
    <property type="component" value="Unassembled WGS sequence"/>
</dbReference>
<dbReference type="AlphaFoldDB" id="A0AAD4KAN8"/>